<evidence type="ECO:0000313" key="2">
    <source>
        <dbReference type="Proteomes" id="UP000791080"/>
    </source>
</evidence>
<name>A0ABT1JNL3_ACTCY</name>
<keyword evidence="2" id="KW-1185">Reference proteome</keyword>
<protein>
    <submittedName>
        <fullName evidence="1">Farnesyl-diphosphate farnesyltransferase</fullName>
    </submittedName>
</protein>
<dbReference type="Gene3D" id="1.10.600.10">
    <property type="entry name" value="Farnesyl Diphosphate Synthase"/>
    <property type="match status" value="1"/>
</dbReference>
<dbReference type="InterPro" id="IPR002060">
    <property type="entry name" value="Squ/phyt_synthse"/>
</dbReference>
<dbReference type="InterPro" id="IPR008949">
    <property type="entry name" value="Isoprenoid_synthase_dom_sf"/>
</dbReference>
<comment type="caution">
    <text evidence="1">The sequence shown here is derived from an EMBL/GenBank/DDBJ whole genome shotgun (WGS) entry which is preliminary data.</text>
</comment>
<proteinExistence type="predicted"/>
<sequence length="298" mass="33466">MAARNDSTLRDSFALCRRVHAVGDRLSFLTVRALLPARTRPHAHAVYAFCTTSDRIADEGETPGSRRRHFHRWAEESLRELRRGHSDHPLRRAVVHTSRERDLDPTLFEAFLDATARDAAGPAEFPTFEDLRQFLRGVAGVPALLGVRLLGVVSEEADRLASKMGEVFQLVDITRDFPVDLPRGRVYVADEDLARFSVSRSEFRRGLPSPALDDLVRHLASRAREMCREGAALVHHLPPVDRPFMAAATRVMMTHFELVDRAGARALRQRVELSRSTQALVLGTHLLGARREKGRFGS</sequence>
<dbReference type="PANTHER" id="PTHR31480">
    <property type="entry name" value="BIFUNCTIONAL LYCOPENE CYCLASE/PHYTOENE SYNTHASE"/>
    <property type="match status" value="1"/>
</dbReference>
<organism evidence="1 2">
    <name type="scientific">Actinoalloteichus caeruleus DSM 43889</name>
    <dbReference type="NCBI Taxonomy" id="1120930"/>
    <lineage>
        <taxon>Bacteria</taxon>
        <taxon>Bacillati</taxon>
        <taxon>Actinomycetota</taxon>
        <taxon>Actinomycetes</taxon>
        <taxon>Pseudonocardiales</taxon>
        <taxon>Pseudonocardiaceae</taxon>
        <taxon>Actinoalloteichus</taxon>
        <taxon>Actinoalloteichus cyanogriseus</taxon>
    </lineage>
</organism>
<accession>A0ABT1JNL3</accession>
<dbReference type="Pfam" id="PF00494">
    <property type="entry name" value="SQS_PSY"/>
    <property type="match status" value="1"/>
</dbReference>
<reference evidence="1 2" key="1">
    <citation type="submission" date="2013-07" db="EMBL/GenBank/DDBJ databases">
        <authorList>
            <consortium name="DOE Joint Genome Institute"/>
            <person name="Reeve W."/>
            <person name="Huntemann M."/>
            <person name="Han J."/>
            <person name="Chen A."/>
            <person name="Kyrpides N."/>
            <person name="Mavromatis K."/>
            <person name="Markowitz V."/>
            <person name="Palaniappan K."/>
            <person name="Ivanova N."/>
            <person name="Schaumberg A."/>
            <person name="Pati A."/>
            <person name="Liolios K."/>
            <person name="Nordberg H.P."/>
            <person name="Cantor M.N."/>
            <person name="Hua S.X."/>
            <person name="Woyke T."/>
        </authorList>
    </citation>
    <scope>NUCLEOTIDE SEQUENCE [LARGE SCALE GENOMIC DNA]</scope>
    <source>
        <strain evidence="1 2">DSM 43889</strain>
    </source>
</reference>
<dbReference type="SUPFAM" id="SSF48576">
    <property type="entry name" value="Terpenoid synthases"/>
    <property type="match status" value="1"/>
</dbReference>
<dbReference type="EMBL" id="AUBJ02000001">
    <property type="protein sequence ID" value="MCP2334117.1"/>
    <property type="molecule type" value="Genomic_DNA"/>
</dbReference>
<gene>
    <name evidence="1" type="ORF">G443_004387</name>
</gene>
<evidence type="ECO:0000313" key="1">
    <source>
        <dbReference type="EMBL" id="MCP2334117.1"/>
    </source>
</evidence>
<dbReference type="RefSeq" id="WP_026418555.1">
    <property type="nucleotide sequence ID" value="NZ_AUBJ02000001.1"/>
</dbReference>
<dbReference type="Proteomes" id="UP000791080">
    <property type="component" value="Unassembled WGS sequence"/>
</dbReference>
<reference evidence="1 2" key="2">
    <citation type="submission" date="2022-06" db="EMBL/GenBank/DDBJ databases">
        <title>Genomic Encyclopedia of Type Strains, Phase I: the one thousand microbial genomes (KMG-I) project.</title>
        <authorList>
            <person name="Kyrpides N."/>
        </authorList>
    </citation>
    <scope>NUCLEOTIDE SEQUENCE [LARGE SCALE GENOMIC DNA]</scope>
    <source>
        <strain evidence="1 2">DSM 43889</strain>
    </source>
</reference>